<comment type="similarity">
    <text evidence="2">Belongs to the oxidase-dependent Fe transporter (OFeT) (TC 9.A.10.1) family.</text>
</comment>
<evidence type="ECO:0000256" key="7">
    <source>
        <dbReference type="SAM" id="Phobius"/>
    </source>
</evidence>
<dbReference type="GO" id="GO:0015093">
    <property type="term" value="F:ferrous iron transmembrane transporter activity"/>
    <property type="evidence" value="ECO:0007669"/>
    <property type="project" value="TreeGrafter"/>
</dbReference>
<dbReference type="RefSeq" id="WP_030352677.1">
    <property type="nucleotide sequence ID" value="NZ_AZSP01000124.1"/>
</dbReference>
<feature type="transmembrane region" description="Helical" evidence="7">
    <location>
        <begin position="38"/>
        <end position="58"/>
    </location>
</feature>
<feature type="compositionally biased region" description="Basic and acidic residues" evidence="6">
    <location>
        <begin position="294"/>
        <end position="310"/>
    </location>
</feature>
<keyword evidence="4 7" id="KW-1133">Transmembrane helix</keyword>
<feature type="transmembrane region" description="Helical" evidence="7">
    <location>
        <begin position="179"/>
        <end position="199"/>
    </location>
</feature>
<reference evidence="8 9" key="1">
    <citation type="submission" date="2013-12" db="EMBL/GenBank/DDBJ databases">
        <title>Annotated genome of Streptomyces scopuliridis.</title>
        <authorList>
            <person name="Olson J.B."/>
        </authorList>
    </citation>
    <scope>NUCLEOTIDE SEQUENCE [LARGE SCALE GENOMIC DNA]</scope>
    <source>
        <strain evidence="8 9">RB72</strain>
    </source>
</reference>
<evidence type="ECO:0000256" key="5">
    <source>
        <dbReference type="ARBA" id="ARBA00023136"/>
    </source>
</evidence>
<dbReference type="STRING" id="1440053.GCA_000718095_03633"/>
<feature type="transmembrane region" description="Helical" evidence="7">
    <location>
        <begin position="6"/>
        <end position="26"/>
    </location>
</feature>
<name>A0A2T7TA27_9ACTN</name>
<feature type="transmembrane region" description="Helical" evidence="7">
    <location>
        <begin position="146"/>
        <end position="167"/>
    </location>
</feature>
<dbReference type="EMBL" id="AZSP01000124">
    <property type="protein sequence ID" value="PVE11997.1"/>
    <property type="molecule type" value="Genomic_DNA"/>
</dbReference>
<evidence type="ECO:0000256" key="3">
    <source>
        <dbReference type="ARBA" id="ARBA00022692"/>
    </source>
</evidence>
<comment type="subcellular location">
    <subcellularLocation>
        <location evidence="1">Membrane</location>
        <topology evidence="1">Multi-pass membrane protein</topology>
    </subcellularLocation>
</comment>
<gene>
    <name evidence="8" type="ORF">Y717_07270</name>
</gene>
<feature type="compositionally biased region" description="Gly residues" evidence="6">
    <location>
        <begin position="311"/>
        <end position="322"/>
    </location>
</feature>
<dbReference type="PANTHER" id="PTHR31632">
    <property type="entry name" value="IRON TRANSPORTER FTH1"/>
    <property type="match status" value="1"/>
</dbReference>
<evidence type="ECO:0000256" key="6">
    <source>
        <dbReference type="SAM" id="MobiDB-lite"/>
    </source>
</evidence>
<dbReference type="Pfam" id="PF03239">
    <property type="entry name" value="FTR1"/>
    <property type="match status" value="1"/>
</dbReference>
<proteinExistence type="inferred from homology"/>
<feature type="transmembrane region" description="Helical" evidence="7">
    <location>
        <begin position="70"/>
        <end position="88"/>
    </location>
</feature>
<dbReference type="OrthoDB" id="7260758at2"/>
<feature type="region of interest" description="Disordered" evidence="6">
    <location>
        <begin position="273"/>
        <end position="322"/>
    </location>
</feature>
<sequence length="322" mass="33635">MFGNYLIGLREGLEASLVVCILVAYLVKTERRDALRPIWLGIGVAVVIALGFGFGLEFGSQELTFEAKEALGGSLSVLAVALVTWMVFWMRRTARHLKTELHGRLDAALQMGTGALVATAFLAVGREGLETALFVWASVRASSDGSHAPLIGVLLGIASAVVLGWLFYRGALRINLAKFFTWTGGMLVIVAAGVLAYGVHDLQEARFLGGLSSKAFDISTTIPPDSWYGTLLKGVFNFQPDPTVLQVIVWCLYLIPTLALFLAPVGLGPVSGGQGAEAADEQAGKADSGSGGARDGDGAVADGERVRDGARGAGGSAVGGPE</sequence>
<feature type="transmembrane region" description="Helical" evidence="7">
    <location>
        <begin position="108"/>
        <end position="126"/>
    </location>
</feature>
<dbReference type="Proteomes" id="UP000245992">
    <property type="component" value="Unassembled WGS sequence"/>
</dbReference>
<dbReference type="NCBIfam" id="NF041756">
    <property type="entry name" value="EfeU"/>
    <property type="match status" value="1"/>
</dbReference>
<comment type="caution">
    <text evidence="8">The sequence shown here is derived from an EMBL/GenBank/DDBJ whole genome shotgun (WGS) entry which is preliminary data.</text>
</comment>
<dbReference type="InterPro" id="IPR004923">
    <property type="entry name" value="FTR1/Fip1/EfeU"/>
</dbReference>
<keyword evidence="9" id="KW-1185">Reference proteome</keyword>
<dbReference type="AlphaFoldDB" id="A0A2T7TA27"/>
<feature type="transmembrane region" description="Helical" evidence="7">
    <location>
        <begin position="247"/>
        <end position="267"/>
    </location>
</feature>
<dbReference type="GO" id="GO:0033573">
    <property type="term" value="C:high-affinity iron permease complex"/>
    <property type="evidence" value="ECO:0007669"/>
    <property type="project" value="InterPro"/>
</dbReference>
<evidence type="ECO:0000256" key="1">
    <source>
        <dbReference type="ARBA" id="ARBA00004141"/>
    </source>
</evidence>
<keyword evidence="5 7" id="KW-0472">Membrane</keyword>
<evidence type="ECO:0000256" key="4">
    <source>
        <dbReference type="ARBA" id="ARBA00022989"/>
    </source>
</evidence>
<evidence type="ECO:0000256" key="2">
    <source>
        <dbReference type="ARBA" id="ARBA00008333"/>
    </source>
</evidence>
<evidence type="ECO:0000313" key="8">
    <source>
        <dbReference type="EMBL" id="PVE11997.1"/>
    </source>
</evidence>
<evidence type="ECO:0000313" key="9">
    <source>
        <dbReference type="Proteomes" id="UP000245992"/>
    </source>
</evidence>
<accession>A0A2T7TA27</accession>
<dbReference type="GeneID" id="95545096"/>
<protein>
    <submittedName>
        <fullName evidence="8">Iron transporter</fullName>
    </submittedName>
</protein>
<keyword evidence="3 7" id="KW-0812">Transmembrane</keyword>
<organism evidence="8 9">
    <name type="scientific">Streptomyces scopuliridis RB72</name>
    <dbReference type="NCBI Taxonomy" id="1440053"/>
    <lineage>
        <taxon>Bacteria</taxon>
        <taxon>Bacillati</taxon>
        <taxon>Actinomycetota</taxon>
        <taxon>Actinomycetes</taxon>
        <taxon>Kitasatosporales</taxon>
        <taxon>Streptomycetaceae</taxon>
        <taxon>Streptomyces</taxon>
    </lineage>
</organism>
<dbReference type="PANTHER" id="PTHR31632:SF2">
    <property type="entry name" value="PLASMA MEMBRANE IRON PERMEASE"/>
    <property type="match status" value="1"/>
</dbReference>